<sequence length="40" mass="4845">MGKERKPHDSKNFNISKTQQVLYQREFKMADKAYERAKNK</sequence>
<dbReference type="RefSeq" id="WP_174497559.1">
    <property type="nucleotide sequence ID" value="NZ_CADDWK010000016.1"/>
</dbReference>
<name>A0A841Q9W5_9BACI</name>
<evidence type="ECO:0000313" key="1">
    <source>
        <dbReference type="EMBL" id="MBB6455084.1"/>
    </source>
</evidence>
<dbReference type="EMBL" id="JACHGH010000015">
    <property type="protein sequence ID" value="MBB6455084.1"/>
    <property type="molecule type" value="Genomic_DNA"/>
</dbReference>
<dbReference type="InterPro" id="IPR025437">
    <property type="entry name" value="YfhE-like"/>
</dbReference>
<accession>A0A841Q9W5</accession>
<proteinExistence type="predicted"/>
<protein>
    <recommendedName>
        <fullName evidence="3">YfhE family protein</fullName>
    </recommendedName>
</protein>
<evidence type="ECO:0008006" key="3">
    <source>
        <dbReference type="Google" id="ProtNLM"/>
    </source>
</evidence>
<reference evidence="1 2" key="1">
    <citation type="submission" date="2020-08" db="EMBL/GenBank/DDBJ databases">
        <title>Genomic Encyclopedia of Type Strains, Phase IV (KMG-IV): sequencing the most valuable type-strain genomes for metagenomic binning, comparative biology and taxonomic classification.</title>
        <authorList>
            <person name="Goeker M."/>
        </authorList>
    </citation>
    <scope>NUCLEOTIDE SEQUENCE [LARGE SCALE GENOMIC DNA]</scope>
    <source>
        <strain evidence="1 2">DSM 19612</strain>
    </source>
</reference>
<dbReference type="AlphaFoldDB" id="A0A841Q9W5"/>
<gene>
    <name evidence="1" type="ORF">HNQ94_003579</name>
</gene>
<keyword evidence="2" id="KW-1185">Reference proteome</keyword>
<evidence type="ECO:0000313" key="2">
    <source>
        <dbReference type="Proteomes" id="UP000581688"/>
    </source>
</evidence>
<organism evidence="1 2">
    <name type="scientific">Salirhabdus euzebyi</name>
    <dbReference type="NCBI Taxonomy" id="394506"/>
    <lineage>
        <taxon>Bacteria</taxon>
        <taxon>Bacillati</taxon>
        <taxon>Bacillota</taxon>
        <taxon>Bacilli</taxon>
        <taxon>Bacillales</taxon>
        <taxon>Bacillaceae</taxon>
        <taxon>Salirhabdus</taxon>
    </lineage>
</organism>
<dbReference type="Proteomes" id="UP000581688">
    <property type="component" value="Unassembled WGS sequence"/>
</dbReference>
<comment type="caution">
    <text evidence="1">The sequence shown here is derived from an EMBL/GenBank/DDBJ whole genome shotgun (WGS) entry which is preliminary data.</text>
</comment>
<dbReference type="Pfam" id="PF14152">
    <property type="entry name" value="YfhE"/>
    <property type="match status" value="1"/>
</dbReference>